<feature type="chain" id="PRO_5037386252" evidence="1">
    <location>
        <begin position="23"/>
        <end position="161"/>
    </location>
</feature>
<keyword evidence="1" id="KW-0732">Signal</keyword>
<feature type="signal peptide" evidence="1">
    <location>
        <begin position="1"/>
        <end position="22"/>
    </location>
</feature>
<proteinExistence type="predicted"/>
<reference evidence="2" key="1">
    <citation type="submission" date="2020-06" db="EMBL/GenBank/DDBJ databases">
        <title>Whole Genome Sequence of Bradyrhizobium sp. Strain 1S1.</title>
        <authorList>
            <person name="Bromfield E.S.P."/>
            <person name="Cloutier S."/>
        </authorList>
    </citation>
    <scope>NUCLEOTIDE SEQUENCE [LARGE SCALE GENOMIC DNA]</scope>
    <source>
        <strain evidence="2">1S1</strain>
    </source>
</reference>
<evidence type="ECO:0000313" key="2">
    <source>
        <dbReference type="EMBL" id="NVI48081.1"/>
    </source>
</evidence>
<dbReference type="SUPFAM" id="SSF50199">
    <property type="entry name" value="Staphylococcal nuclease"/>
    <property type="match status" value="1"/>
</dbReference>
<comment type="caution">
    <text evidence="2">The sequence shown here is derived from an EMBL/GenBank/DDBJ whole genome shotgun (WGS) entry which is preliminary data.</text>
</comment>
<organism evidence="2">
    <name type="scientific">Bradyrhizobium septentrionale</name>
    <dbReference type="NCBI Taxonomy" id="1404411"/>
    <lineage>
        <taxon>Bacteria</taxon>
        <taxon>Pseudomonadati</taxon>
        <taxon>Pseudomonadota</taxon>
        <taxon>Alphaproteobacteria</taxon>
        <taxon>Hyphomicrobiales</taxon>
        <taxon>Nitrobacteraceae</taxon>
        <taxon>Bradyrhizobium</taxon>
    </lineage>
</organism>
<sequence>MRRIIISFACVSLLLWTAGLCAEPIQVQAIAVVDGDTIGVGPNRYRLVGYDTPEIKTPRRKVFADEKALATIAKERFIELLHIGLLDQTEVPCSWPADTVGTDDCNGGRKCGLLKLNGKNIGDTFIAEELAMPYVCGESRCPRMPKWSKIIKSQFPARRPE</sequence>
<dbReference type="RefSeq" id="WP_166214562.1">
    <property type="nucleotide sequence ID" value="NZ_CP088285.1"/>
</dbReference>
<dbReference type="AlphaFoldDB" id="A0A973W5R7"/>
<dbReference type="EMBL" id="JAAOLE020000001">
    <property type="protein sequence ID" value="NVI48081.1"/>
    <property type="molecule type" value="Genomic_DNA"/>
</dbReference>
<dbReference type="InterPro" id="IPR035437">
    <property type="entry name" value="SNase_OB-fold_sf"/>
</dbReference>
<accession>A0A973W5R7</accession>
<evidence type="ECO:0000256" key="1">
    <source>
        <dbReference type="SAM" id="SignalP"/>
    </source>
</evidence>
<dbReference type="Gene3D" id="2.40.50.90">
    <property type="match status" value="1"/>
</dbReference>
<protein>
    <submittedName>
        <fullName evidence="2">Thermonuclease family protein</fullName>
    </submittedName>
</protein>
<gene>
    <name evidence="2" type="ORF">HAP48_035080</name>
</gene>
<name>A0A973W5R7_9BRAD</name>